<dbReference type="AlphaFoldDB" id="A8J4I8"/>
<reference evidence="4" key="1">
    <citation type="journal article" date="2007" name="Mol. Biol. Evol.">
        <title>Evolution of the Xenopus piggyBac transposon family TxpB: domesticated and untamed strategies of transposon subfamilies.</title>
        <authorList>
            <person name="Hikosaka A."/>
            <person name="Kobayashi T."/>
            <person name="Saito Y."/>
            <person name="Kawahara A."/>
        </authorList>
    </citation>
    <scope>NUCLEOTIDE SEQUENCE</scope>
    <source>
        <strain evidence="4">Nigerian</strain>
    </source>
</reference>
<feature type="domain" description="PiggyBac transposable element-derived protein 4 C-terminal zinc-finger" evidence="2">
    <location>
        <begin position="559"/>
        <end position="602"/>
    </location>
</feature>
<feature type="domain" description="PiggyBac transposable element-derived protein" evidence="3">
    <location>
        <begin position="135"/>
        <end position="500"/>
    </location>
</feature>
<organism evidence="4">
    <name type="scientific">Xenopus tropicalis</name>
    <name type="common">Western clawed frog</name>
    <name type="synonym">Silurana tropicalis</name>
    <dbReference type="NCBI Taxonomy" id="8364"/>
    <lineage>
        <taxon>Eukaryota</taxon>
        <taxon>Metazoa</taxon>
        <taxon>Chordata</taxon>
        <taxon>Craniata</taxon>
        <taxon>Vertebrata</taxon>
        <taxon>Euteleostomi</taxon>
        <taxon>Amphibia</taxon>
        <taxon>Batrachia</taxon>
        <taxon>Anura</taxon>
        <taxon>Pipoidea</taxon>
        <taxon>Pipidae</taxon>
        <taxon>Xenopodinae</taxon>
        <taxon>Xenopus</taxon>
        <taxon>Silurana</taxon>
    </lineage>
</organism>
<evidence type="ECO:0000313" key="4">
    <source>
        <dbReference type="EMBL" id="BAF82014.1"/>
    </source>
</evidence>
<protein>
    <submittedName>
        <fullName evidence="4">PiggyBac transposase Kobuta</fullName>
    </submittedName>
</protein>
<dbReference type="eggNOG" id="ENOG502QWHD">
    <property type="taxonomic scope" value="Eukaryota"/>
</dbReference>
<accession>F7BI38</accession>
<evidence type="ECO:0000259" key="3">
    <source>
        <dbReference type="Pfam" id="PF13843"/>
    </source>
</evidence>
<dbReference type="Pfam" id="PF13842">
    <property type="entry name" value="zf-Tnp_2"/>
    <property type="match status" value="1"/>
</dbReference>
<dbReference type="InterPro" id="IPR029526">
    <property type="entry name" value="PGBD"/>
</dbReference>
<dbReference type="Ensembl" id="ENSXETT00000027697">
    <property type="protein sequence ID" value="ENSXETP00000027697"/>
    <property type="gene ID" value="ENSXETG00000012655"/>
</dbReference>
<dbReference type="PANTHER" id="PTHR46599">
    <property type="entry name" value="PIGGYBAC TRANSPOSABLE ELEMENT-DERIVED PROTEIN 4"/>
    <property type="match status" value="1"/>
</dbReference>
<evidence type="ECO:0000259" key="2">
    <source>
        <dbReference type="Pfam" id="PF13842"/>
    </source>
</evidence>
<dbReference type="HOGENOM" id="CLU_013052_3_2_1"/>
<gene>
    <name evidence="4" type="primary">TxpB_Kobuta</name>
</gene>
<accession>A8J4I8</accession>
<proteinExistence type="predicted"/>
<feature type="region of interest" description="Disordered" evidence="1">
    <location>
        <begin position="17"/>
        <end position="59"/>
    </location>
</feature>
<evidence type="ECO:0000256" key="1">
    <source>
        <dbReference type="SAM" id="MobiDB-lite"/>
    </source>
</evidence>
<dbReference type="PANTHER" id="PTHR46599:SF3">
    <property type="entry name" value="PIGGYBAC TRANSPOSABLE ELEMENT-DERIVED PROTEIN 4"/>
    <property type="match status" value="1"/>
</dbReference>
<name>A8J4I8_XENTR</name>
<dbReference type="Bgee" id="ENSXETG00000012655">
    <property type="expression patterns" value="Expressed in liver and 10 other cell types or tissues"/>
</dbReference>
<dbReference type="InterPro" id="IPR032718">
    <property type="entry name" value="PGBD4_Znf_C"/>
</dbReference>
<feature type="compositionally biased region" description="Low complexity" evidence="1">
    <location>
        <begin position="48"/>
        <end position="59"/>
    </location>
</feature>
<reference evidence="5" key="3">
    <citation type="submission" date="2011-07" db="UniProtKB">
        <authorList>
            <consortium name="Ensembl"/>
        </authorList>
    </citation>
    <scope>IDENTIFICATION</scope>
</reference>
<sequence length="610" mass="69623">MAKRVYSTGKTDRVCMMNSSSEEFSDYDSEYEPFGSETDFSTDESEIGDSSSSVSAEVSCSGSDIADRAEASFSESVNLPEVPTEENTAEDEVTIVDAVVGSEPMWSPPNNYSPEIPLFTAVPGVKVNTNNFELVDFFHVFVTEDILQNMVFYTNLYAEQFLARCPLPEYSQGHAWHPTNTHEIKRFLALTIAMDLHEGHTLASYWDTTSIISIPLFSAIMPINRYQILLRFLHFNDNATAAPPNEPSHDRLHKLRPLIESLCKRFAEVYTPTQNICVNESPVFFKERLMFRQNNPKKRSCYGMKFYKLCESKTGYTGNFMIYEGTDSFLDPPGCPLDFTFSDKIVWELLTPLLGRGYHLYVDDFYTSIPLFRALHSLDTPACGIVSHNRKGLPRALINKILRHGETYALRSNDLLAIKYCDTKNEYILTTIHDESVIVEHKTTNGPPKSKPLCSKEYSRHIDGVNKTDQIQYYNAARKTKAWYKKAAFYMIQMALNNSYVVYKATVPGPKLSFYNYQVQLLPSLLFGDVEEAPDMSDNDNVVRMVGKHFIDNIPPTLNKKYAQRACKVCRKKGIRRDVRYYCPKCPSKPALCFQPCFEIYHTVVHYEKA</sequence>
<dbReference type="EMBL" id="AB300551">
    <property type="protein sequence ID" value="BAF82014.1"/>
    <property type="molecule type" value="Genomic_DNA"/>
</dbReference>
<dbReference type="InParanoid" id="A8J4I8"/>
<reference evidence="5" key="2">
    <citation type="journal article" date="2010" name="Science">
        <title>The genome of the Western clawed frog Xenopus tropicalis.</title>
        <authorList>
            <person name="Hellsten U."/>
            <person name="Harland R.M."/>
            <person name="Gilchrist M.J."/>
            <person name="Hendrix D."/>
            <person name="Jurka J."/>
            <person name="Kapitonov V."/>
            <person name="Ovcharenko I."/>
            <person name="Putnam N.H."/>
            <person name="Shu S."/>
            <person name="Taher L."/>
            <person name="Blitz I.L."/>
            <person name="Blumberg B."/>
            <person name="Dichmann D.S."/>
            <person name="Dubchak I."/>
            <person name="Amaya E."/>
            <person name="Detter J.C."/>
            <person name="Fletcher R."/>
            <person name="Gerhard D.S."/>
            <person name="Goodstein D."/>
            <person name="Graves T."/>
            <person name="Grigoriev I.V."/>
            <person name="Grimwood J."/>
            <person name="Kawashima T."/>
            <person name="Lindquist E."/>
            <person name="Lucas S.M."/>
            <person name="Mead P.E."/>
            <person name="Mitros T."/>
            <person name="Ogino H."/>
            <person name="Ohta Y."/>
            <person name="Poliakov A.V."/>
            <person name="Pollet N."/>
            <person name="Robert J."/>
            <person name="Salamov A."/>
            <person name="Sater A.K."/>
            <person name="Schmutz J."/>
            <person name="Terry A."/>
            <person name="Vize P.D."/>
            <person name="Warren W.C."/>
            <person name="Wells D."/>
            <person name="Wills A."/>
            <person name="Wilson R.K."/>
            <person name="Zimmerman L.B."/>
            <person name="Zorn A.M."/>
            <person name="Grainger R."/>
            <person name="Grammer T."/>
            <person name="Khokha M.K."/>
            <person name="Richardson P.M."/>
            <person name="Rokhsar D.S."/>
        </authorList>
    </citation>
    <scope>NUCLEOTIDE SEQUENCE [LARGE SCALE GENOMIC DNA]</scope>
    <source>
        <strain evidence="5">Nigerian</strain>
    </source>
</reference>
<dbReference type="Pfam" id="PF13843">
    <property type="entry name" value="DDE_Tnp_1_7"/>
    <property type="match status" value="1"/>
</dbReference>
<dbReference type="FunCoup" id="A8J4I8">
    <property type="interactions" value="31"/>
</dbReference>
<evidence type="ECO:0000313" key="5">
    <source>
        <dbReference type="Ensembl" id="ENSXETP00000027697"/>
    </source>
</evidence>
<dbReference type="GeneTree" id="ENSGT00940000164464"/>